<dbReference type="Gene3D" id="3.40.50.720">
    <property type="entry name" value="NAD(P)-binding Rossmann-like Domain"/>
    <property type="match status" value="1"/>
</dbReference>
<protein>
    <submittedName>
        <fullName evidence="1">Uncharacterized protein</fullName>
    </submittedName>
</protein>
<feature type="non-terminal residue" evidence="1">
    <location>
        <position position="1"/>
    </location>
</feature>
<dbReference type="GO" id="GO:0005886">
    <property type="term" value="C:plasma membrane"/>
    <property type="evidence" value="ECO:0007669"/>
    <property type="project" value="TreeGrafter"/>
</dbReference>
<organism evidence="1">
    <name type="scientific">Arion vulgaris</name>
    <dbReference type="NCBI Taxonomy" id="1028688"/>
    <lineage>
        <taxon>Eukaryota</taxon>
        <taxon>Metazoa</taxon>
        <taxon>Spiralia</taxon>
        <taxon>Lophotrochozoa</taxon>
        <taxon>Mollusca</taxon>
        <taxon>Gastropoda</taxon>
        <taxon>Heterobranchia</taxon>
        <taxon>Euthyneura</taxon>
        <taxon>Panpulmonata</taxon>
        <taxon>Eupulmonata</taxon>
        <taxon>Stylommatophora</taxon>
        <taxon>Helicina</taxon>
        <taxon>Arionoidea</taxon>
        <taxon>Arionidae</taxon>
        <taxon>Arion</taxon>
    </lineage>
</organism>
<dbReference type="InterPro" id="IPR051267">
    <property type="entry name" value="STEAP_metalloreductase"/>
</dbReference>
<feature type="non-terminal residue" evidence="1">
    <location>
        <position position="97"/>
    </location>
</feature>
<accession>A0A0B6YES8</accession>
<reference evidence="1" key="1">
    <citation type="submission" date="2014-12" db="EMBL/GenBank/DDBJ databases">
        <title>Insight into the proteome of Arion vulgaris.</title>
        <authorList>
            <person name="Aradska J."/>
            <person name="Bulat T."/>
            <person name="Smidak R."/>
            <person name="Sarate P."/>
            <person name="Gangsoo J."/>
            <person name="Sialana F."/>
            <person name="Bilban M."/>
            <person name="Lubec G."/>
        </authorList>
    </citation>
    <scope>NUCLEOTIDE SEQUENCE</scope>
    <source>
        <tissue evidence="1">Skin</tissue>
    </source>
</reference>
<dbReference type="PANTHER" id="PTHR14239:SF0">
    <property type="entry name" value="F420-DEPENDENT NADP REDUCTASE"/>
    <property type="match status" value="1"/>
</dbReference>
<dbReference type="InterPro" id="IPR036291">
    <property type="entry name" value="NAD(P)-bd_dom_sf"/>
</dbReference>
<dbReference type="SUPFAM" id="SSF51735">
    <property type="entry name" value="NAD(P)-binding Rossmann-fold domains"/>
    <property type="match status" value="1"/>
</dbReference>
<dbReference type="EMBL" id="HACG01007115">
    <property type="protein sequence ID" value="CEK53980.1"/>
    <property type="molecule type" value="Transcribed_RNA"/>
</dbReference>
<dbReference type="GO" id="GO:0008823">
    <property type="term" value="F:cupric reductase (NADH) activity"/>
    <property type="evidence" value="ECO:0007669"/>
    <property type="project" value="TreeGrafter"/>
</dbReference>
<dbReference type="GO" id="GO:0052851">
    <property type="term" value="F:ferric-chelate reductase (NADPH) activity"/>
    <property type="evidence" value="ECO:0007669"/>
    <property type="project" value="TreeGrafter"/>
</dbReference>
<evidence type="ECO:0000313" key="1">
    <source>
        <dbReference type="EMBL" id="CEK53980.1"/>
    </source>
</evidence>
<proteinExistence type="predicted"/>
<dbReference type="PANTHER" id="PTHR14239">
    <property type="entry name" value="DUDULIN-RELATED"/>
    <property type="match status" value="1"/>
</dbReference>
<gene>
    <name evidence="1" type="primary">ORF21699</name>
</gene>
<name>A0A0B6YES8_9EUPU</name>
<dbReference type="AlphaFoldDB" id="A0A0B6YES8"/>
<sequence length="97" mass="10673">CSSDLGEDFKGTFRHFVKQTKDKILVDVSNRDYKHADQSNAELLASILPQAFIVKAFNSISACAMEDLVSSADNLRAFVASNHPSARVRVADLAKEM</sequence>
<dbReference type="GO" id="GO:0015677">
    <property type="term" value="P:copper ion import"/>
    <property type="evidence" value="ECO:0007669"/>
    <property type="project" value="TreeGrafter"/>
</dbReference>